<keyword evidence="4" id="KW-1185">Reference proteome</keyword>
<gene>
    <name evidence="3" type="ORF">Taro_021574</name>
</gene>
<evidence type="ECO:0000313" key="4">
    <source>
        <dbReference type="Proteomes" id="UP000652761"/>
    </source>
</evidence>
<feature type="compositionally biased region" description="Low complexity" evidence="1">
    <location>
        <begin position="157"/>
        <end position="167"/>
    </location>
</feature>
<evidence type="ECO:0000259" key="2">
    <source>
        <dbReference type="Pfam" id="PF03732"/>
    </source>
</evidence>
<protein>
    <recommendedName>
        <fullName evidence="2">Retrotransposon gag domain-containing protein</fullName>
    </recommendedName>
</protein>
<name>A0A843V5D9_COLES</name>
<accession>A0A843V5D9</accession>
<reference evidence="3" key="1">
    <citation type="submission" date="2017-07" db="EMBL/GenBank/DDBJ databases">
        <title>Taro Niue Genome Assembly and Annotation.</title>
        <authorList>
            <person name="Atibalentja N."/>
            <person name="Keating K."/>
            <person name="Fields C.J."/>
        </authorList>
    </citation>
    <scope>NUCLEOTIDE SEQUENCE</scope>
    <source>
        <strain evidence="3">Niue_2</strain>
        <tissue evidence="3">Leaf</tissue>
    </source>
</reference>
<dbReference type="Proteomes" id="UP000652761">
    <property type="component" value="Unassembled WGS sequence"/>
</dbReference>
<dbReference type="InterPro" id="IPR005162">
    <property type="entry name" value="Retrotrans_gag_dom"/>
</dbReference>
<proteinExistence type="predicted"/>
<evidence type="ECO:0000313" key="3">
    <source>
        <dbReference type="EMBL" id="MQL89000.1"/>
    </source>
</evidence>
<feature type="region of interest" description="Disordered" evidence="1">
    <location>
        <begin position="147"/>
        <end position="190"/>
    </location>
</feature>
<comment type="caution">
    <text evidence="3">The sequence shown here is derived from an EMBL/GenBank/DDBJ whole genome shotgun (WGS) entry which is preliminary data.</text>
</comment>
<dbReference type="Pfam" id="PF03732">
    <property type="entry name" value="Retrotrans_gag"/>
    <property type="match status" value="1"/>
</dbReference>
<dbReference type="EMBL" id="NMUH01001109">
    <property type="protein sequence ID" value="MQL89000.1"/>
    <property type="molecule type" value="Genomic_DNA"/>
</dbReference>
<feature type="domain" description="Retrotransposon gag" evidence="2">
    <location>
        <begin position="30"/>
        <end position="96"/>
    </location>
</feature>
<sequence>MILTEQRVGSMSSSVLFETMDCAEQDQVRLTVYQLKGSAHEWWRAVRQTSFQGRRLDQIAWERFLEVFHNKYFPDYACCERRDQFHELTQGKLTVACTERFISGLRSELRWAMAGHLCDTLAVAVARATALERECWFQPQQGEGSARSTLYQRRSGSRGSVSSSSSLGTGGGGLTSKMKLFTRGGRRRYQ</sequence>
<dbReference type="AlphaFoldDB" id="A0A843V5D9"/>
<evidence type="ECO:0000256" key="1">
    <source>
        <dbReference type="SAM" id="MobiDB-lite"/>
    </source>
</evidence>
<organism evidence="3 4">
    <name type="scientific">Colocasia esculenta</name>
    <name type="common">Wild taro</name>
    <name type="synonym">Arum esculentum</name>
    <dbReference type="NCBI Taxonomy" id="4460"/>
    <lineage>
        <taxon>Eukaryota</taxon>
        <taxon>Viridiplantae</taxon>
        <taxon>Streptophyta</taxon>
        <taxon>Embryophyta</taxon>
        <taxon>Tracheophyta</taxon>
        <taxon>Spermatophyta</taxon>
        <taxon>Magnoliopsida</taxon>
        <taxon>Liliopsida</taxon>
        <taxon>Araceae</taxon>
        <taxon>Aroideae</taxon>
        <taxon>Colocasieae</taxon>
        <taxon>Colocasia</taxon>
    </lineage>
</organism>
<dbReference type="OrthoDB" id="903801at2759"/>